<evidence type="ECO:0000313" key="3">
    <source>
        <dbReference type="Proteomes" id="UP000015961"/>
    </source>
</evidence>
<feature type="transmembrane region" description="Helical" evidence="1">
    <location>
        <begin position="37"/>
        <end position="58"/>
    </location>
</feature>
<protein>
    <submittedName>
        <fullName evidence="2">Uncharacterized protein</fullName>
    </submittedName>
</protein>
<dbReference type="PATRIC" id="fig|1140003.3.peg.1816"/>
<keyword evidence="1" id="KW-1133">Transmembrane helix</keyword>
<dbReference type="AlphaFoldDB" id="S0KM60"/>
<organism evidence="2 3">
    <name type="scientific">Enterococcus sulfureus ATCC 49903</name>
    <dbReference type="NCBI Taxonomy" id="1140003"/>
    <lineage>
        <taxon>Bacteria</taxon>
        <taxon>Bacillati</taxon>
        <taxon>Bacillota</taxon>
        <taxon>Bacilli</taxon>
        <taxon>Lactobacillales</taxon>
        <taxon>Enterococcaceae</taxon>
        <taxon>Enterococcus</taxon>
    </lineage>
</organism>
<keyword evidence="3" id="KW-1185">Reference proteome</keyword>
<evidence type="ECO:0000313" key="2">
    <source>
        <dbReference type="EMBL" id="EOT83085.1"/>
    </source>
</evidence>
<keyword evidence="1" id="KW-0812">Transmembrane</keyword>
<comment type="caution">
    <text evidence="2">The sequence shown here is derived from an EMBL/GenBank/DDBJ whole genome shotgun (WGS) entry which is preliminary data.</text>
</comment>
<dbReference type="RefSeq" id="WP_016186317.1">
    <property type="nucleotide sequence ID" value="NZ_ASWO01000007.1"/>
</dbReference>
<dbReference type="EMBL" id="ASWO01000007">
    <property type="protein sequence ID" value="EOT83085.1"/>
    <property type="molecule type" value="Genomic_DNA"/>
</dbReference>
<gene>
    <name evidence="2" type="ORF">I573_02198</name>
</gene>
<sequence>MLTTGVIIFFIGLFFLAAAGISYRWRAFTNKKAWNGMAVPFTVIGLIVFVIGLVIIYVNYP</sequence>
<proteinExistence type="predicted"/>
<dbReference type="eggNOG" id="ENOG50306S2">
    <property type="taxonomic scope" value="Bacteria"/>
</dbReference>
<evidence type="ECO:0000256" key="1">
    <source>
        <dbReference type="SAM" id="Phobius"/>
    </source>
</evidence>
<dbReference type="Proteomes" id="UP000015961">
    <property type="component" value="Unassembled WGS sequence"/>
</dbReference>
<name>S0KM60_9ENTE</name>
<keyword evidence="1" id="KW-0472">Membrane</keyword>
<reference evidence="2 3" key="1">
    <citation type="submission" date="2013-03" db="EMBL/GenBank/DDBJ databases">
        <title>The Genome Sequence of Enterococcus sulfureus ATCC_49903 (PacBio/Illumina hybrid assembly).</title>
        <authorList>
            <consortium name="The Broad Institute Genomics Platform"/>
            <consortium name="The Broad Institute Genome Sequencing Center for Infectious Disease"/>
            <person name="Earl A."/>
            <person name="Russ C."/>
            <person name="Gilmore M."/>
            <person name="Surin D."/>
            <person name="Walker B."/>
            <person name="Young S."/>
            <person name="Zeng Q."/>
            <person name="Gargeya S."/>
            <person name="Fitzgerald M."/>
            <person name="Haas B."/>
            <person name="Abouelleil A."/>
            <person name="Allen A.W."/>
            <person name="Alvarado L."/>
            <person name="Arachchi H.M."/>
            <person name="Berlin A.M."/>
            <person name="Chapman S.B."/>
            <person name="Gainer-Dewar J."/>
            <person name="Goldberg J."/>
            <person name="Griggs A."/>
            <person name="Gujja S."/>
            <person name="Hansen M."/>
            <person name="Howarth C."/>
            <person name="Imamovic A."/>
            <person name="Ireland A."/>
            <person name="Larimer J."/>
            <person name="McCowan C."/>
            <person name="Murphy C."/>
            <person name="Pearson M."/>
            <person name="Poon T.W."/>
            <person name="Priest M."/>
            <person name="Roberts A."/>
            <person name="Saif S."/>
            <person name="Shea T."/>
            <person name="Sisk P."/>
            <person name="Sykes S."/>
            <person name="Wortman J."/>
            <person name="Nusbaum C."/>
            <person name="Birren B."/>
        </authorList>
    </citation>
    <scope>NUCLEOTIDE SEQUENCE [LARGE SCALE GENOMIC DNA]</scope>
    <source>
        <strain evidence="2 3">ATCC 49903</strain>
    </source>
</reference>
<feature type="transmembrane region" description="Helical" evidence="1">
    <location>
        <begin position="6"/>
        <end position="25"/>
    </location>
</feature>
<dbReference type="STRING" id="1140003.OMY_01885"/>
<accession>S0KM60</accession>